<dbReference type="GO" id="GO:0012505">
    <property type="term" value="C:endomembrane system"/>
    <property type="evidence" value="ECO:0007669"/>
    <property type="project" value="TreeGrafter"/>
</dbReference>
<reference evidence="6" key="1">
    <citation type="submission" date="2021-02" db="EMBL/GenBank/DDBJ databases">
        <authorList>
            <person name="Dougan E. K."/>
            <person name="Rhodes N."/>
            <person name="Thang M."/>
            <person name="Chan C."/>
        </authorList>
    </citation>
    <scope>NUCLEOTIDE SEQUENCE</scope>
</reference>
<protein>
    <recommendedName>
        <fullName evidence="5">RING-type domain-containing protein</fullName>
    </recommendedName>
</protein>
<dbReference type="Pfam" id="PF13639">
    <property type="entry name" value="zf-RING_2"/>
    <property type="match status" value="1"/>
</dbReference>
<dbReference type="InterPro" id="IPR013083">
    <property type="entry name" value="Znf_RING/FYVE/PHD"/>
</dbReference>
<keyword evidence="8" id="KW-1185">Reference proteome</keyword>
<evidence type="ECO:0000313" key="8">
    <source>
        <dbReference type="Proteomes" id="UP000654075"/>
    </source>
</evidence>
<dbReference type="Gene3D" id="3.30.40.10">
    <property type="entry name" value="Zinc/RING finger domain, C3HC4 (zinc finger)"/>
    <property type="match status" value="1"/>
</dbReference>
<feature type="non-terminal residue" evidence="6">
    <location>
        <position position="173"/>
    </location>
</feature>
<dbReference type="GO" id="GO:0061630">
    <property type="term" value="F:ubiquitin protein ligase activity"/>
    <property type="evidence" value="ECO:0007669"/>
    <property type="project" value="TreeGrafter"/>
</dbReference>
<dbReference type="SUPFAM" id="SSF57850">
    <property type="entry name" value="RING/U-box"/>
    <property type="match status" value="1"/>
</dbReference>
<dbReference type="EMBL" id="CAJNNV010027481">
    <property type="protein sequence ID" value="CAE8620503.1"/>
    <property type="molecule type" value="Genomic_DNA"/>
</dbReference>
<keyword evidence="3" id="KW-0862">Zinc</keyword>
<evidence type="ECO:0000313" key="6">
    <source>
        <dbReference type="EMBL" id="CAE8609398.1"/>
    </source>
</evidence>
<dbReference type="OrthoDB" id="8062037at2759"/>
<sequence>MESYGGVSAEDSQPLLPNSQELCHRRTVSAIQSGTLLGSDSVCAVCLGELACSSSTCSLPRCGHCFHALCLASALQVSPPLCPLCRLEVAEGTGLEVARGLLAAGGSDASLAAELLMELQVRSRTPESELTDQELVDSLRRSAKQGETANILSIAALLGDRAGGGAQASRQVQ</sequence>
<gene>
    <name evidence="6" type="ORF">PGLA1383_LOCUS27225</name>
    <name evidence="7" type="ORF">PGLA1383_LOCUS38060</name>
</gene>
<evidence type="ECO:0000256" key="3">
    <source>
        <dbReference type="ARBA" id="ARBA00022833"/>
    </source>
</evidence>
<dbReference type="InterPro" id="IPR001841">
    <property type="entry name" value="Znf_RING"/>
</dbReference>
<name>A0A813FG45_POLGL</name>
<feature type="domain" description="RING-type" evidence="5">
    <location>
        <begin position="43"/>
        <end position="86"/>
    </location>
</feature>
<keyword evidence="1" id="KW-0479">Metal-binding</keyword>
<dbReference type="PROSITE" id="PS50089">
    <property type="entry name" value="ZF_RING_2"/>
    <property type="match status" value="1"/>
</dbReference>
<dbReference type="AlphaFoldDB" id="A0A813FG45"/>
<dbReference type="Proteomes" id="UP000654075">
    <property type="component" value="Unassembled WGS sequence"/>
</dbReference>
<comment type="caution">
    <text evidence="6">The sequence shown here is derived from an EMBL/GenBank/DDBJ whole genome shotgun (WGS) entry which is preliminary data.</text>
</comment>
<dbReference type="GO" id="GO:0008270">
    <property type="term" value="F:zinc ion binding"/>
    <property type="evidence" value="ECO:0007669"/>
    <property type="project" value="UniProtKB-KW"/>
</dbReference>
<proteinExistence type="predicted"/>
<evidence type="ECO:0000259" key="5">
    <source>
        <dbReference type="PROSITE" id="PS50089"/>
    </source>
</evidence>
<evidence type="ECO:0000256" key="1">
    <source>
        <dbReference type="ARBA" id="ARBA00022723"/>
    </source>
</evidence>
<evidence type="ECO:0000313" key="7">
    <source>
        <dbReference type="EMBL" id="CAE8620503.1"/>
    </source>
</evidence>
<evidence type="ECO:0000256" key="4">
    <source>
        <dbReference type="PROSITE-ProRule" id="PRU00175"/>
    </source>
</evidence>
<organism evidence="6 8">
    <name type="scientific">Polarella glacialis</name>
    <name type="common">Dinoflagellate</name>
    <dbReference type="NCBI Taxonomy" id="89957"/>
    <lineage>
        <taxon>Eukaryota</taxon>
        <taxon>Sar</taxon>
        <taxon>Alveolata</taxon>
        <taxon>Dinophyceae</taxon>
        <taxon>Suessiales</taxon>
        <taxon>Suessiaceae</taxon>
        <taxon>Polarella</taxon>
    </lineage>
</organism>
<evidence type="ECO:0000256" key="2">
    <source>
        <dbReference type="ARBA" id="ARBA00022771"/>
    </source>
</evidence>
<dbReference type="EMBL" id="CAJNNV010024301">
    <property type="protein sequence ID" value="CAE8609398.1"/>
    <property type="molecule type" value="Genomic_DNA"/>
</dbReference>
<dbReference type="InterPro" id="IPR050731">
    <property type="entry name" value="HRD1_E3_ubiq-ligases"/>
</dbReference>
<dbReference type="SMART" id="SM00184">
    <property type="entry name" value="RING"/>
    <property type="match status" value="1"/>
</dbReference>
<dbReference type="PANTHER" id="PTHR22763">
    <property type="entry name" value="RING ZINC FINGER PROTEIN"/>
    <property type="match status" value="1"/>
</dbReference>
<dbReference type="GO" id="GO:0043161">
    <property type="term" value="P:proteasome-mediated ubiquitin-dependent protein catabolic process"/>
    <property type="evidence" value="ECO:0007669"/>
    <property type="project" value="TreeGrafter"/>
</dbReference>
<keyword evidence="2 4" id="KW-0863">Zinc-finger</keyword>
<accession>A0A813FG45</accession>